<sequence length="233" mass="26496">MNICETNNVWPAAHDTMYRNNSSPLDCNSLSRLPKSITLLEARLIYHRGIATSISKYIQRTLEEDFKEVVGPPYVADSCPSSCWWMFTWHVYLWVSYVPLLLVLVLGTKLEVVVARMAIQVNNQNSVIVGTPGFNPRRPLLVWTAQIRSEDSTFDPFCNAFELAFFIWVTIQFGLGSCYHEHTVIIVTRVVLAVIVQVICSYITLPLYALVTQVMIHHNSSVLWLMGLRVAAF</sequence>
<dbReference type="AlphaFoldDB" id="A0AAU9RY82"/>
<evidence type="ECO:0000313" key="11">
    <source>
        <dbReference type="Proteomes" id="UP000836841"/>
    </source>
</evidence>
<evidence type="ECO:0000256" key="6">
    <source>
        <dbReference type="ARBA" id="ARBA00022989"/>
    </source>
</evidence>
<organism evidence="10 11">
    <name type="scientific">Thlaspi arvense</name>
    <name type="common">Field penny-cress</name>
    <dbReference type="NCBI Taxonomy" id="13288"/>
    <lineage>
        <taxon>Eukaryota</taxon>
        <taxon>Viridiplantae</taxon>
        <taxon>Streptophyta</taxon>
        <taxon>Embryophyta</taxon>
        <taxon>Tracheophyta</taxon>
        <taxon>Spermatophyta</taxon>
        <taxon>Magnoliopsida</taxon>
        <taxon>eudicotyledons</taxon>
        <taxon>Gunneridae</taxon>
        <taxon>Pentapetalae</taxon>
        <taxon>rosids</taxon>
        <taxon>malvids</taxon>
        <taxon>Brassicales</taxon>
        <taxon>Brassicaceae</taxon>
        <taxon>Thlaspideae</taxon>
        <taxon>Thlaspi</taxon>
    </lineage>
</organism>
<accession>A0AAU9RY82</accession>
<feature type="transmembrane region" description="Helical" evidence="9">
    <location>
        <begin position="187"/>
        <end position="211"/>
    </location>
</feature>
<comment type="subcellular location">
    <subcellularLocation>
        <location evidence="1">Membrane</location>
        <topology evidence="1">Multi-pass membrane protein</topology>
    </subcellularLocation>
</comment>
<dbReference type="Proteomes" id="UP000836841">
    <property type="component" value="Unassembled WGS sequence"/>
</dbReference>
<dbReference type="InterPro" id="IPR004326">
    <property type="entry name" value="Mlo"/>
</dbReference>
<keyword evidence="7 9" id="KW-0472">Membrane</keyword>
<keyword evidence="3 9" id="KW-0812">Transmembrane</keyword>
<dbReference type="PANTHER" id="PTHR31942">
    <property type="entry name" value="MLO-LIKE PROTEIN 1"/>
    <property type="match status" value="1"/>
</dbReference>
<dbReference type="PANTHER" id="PTHR31942:SF59">
    <property type="entry name" value="MLO-LIKE PROTEIN"/>
    <property type="match status" value="1"/>
</dbReference>
<dbReference type="GO" id="GO:0006952">
    <property type="term" value="P:defense response"/>
    <property type="evidence" value="ECO:0007669"/>
    <property type="project" value="UniProtKB-KW"/>
</dbReference>
<proteinExistence type="inferred from homology"/>
<keyword evidence="5" id="KW-0112">Calmodulin-binding</keyword>
<dbReference type="Pfam" id="PF03094">
    <property type="entry name" value="Mlo"/>
    <property type="match status" value="1"/>
</dbReference>
<keyword evidence="8" id="KW-0568">Pathogenesis-related protein</keyword>
<dbReference type="EMBL" id="CAJVSB020000446">
    <property type="protein sequence ID" value="CAH2050990.1"/>
    <property type="molecule type" value="Genomic_DNA"/>
</dbReference>
<name>A0AAU9RY82_THLAR</name>
<dbReference type="GO" id="GO:0005516">
    <property type="term" value="F:calmodulin binding"/>
    <property type="evidence" value="ECO:0007669"/>
    <property type="project" value="UniProtKB-KW"/>
</dbReference>
<feature type="transmembrane region" description="Helical" evidence="9">
    <location>
        <begin position="84"/>
        <end position="107"/>
    </location>
</feature>
<gene>
    <name evidence="10" type="ORF">TAV2_LOCUS8666</name>
</gene>
<dbReference type="GO" id="GO:0016020">
    <property type="term" value="C:membrane"/>
    <property type="evidence" value="ECO:0007669"/>
    <property type="project" value="UniProtKB-SubCell"/>
</dbReference>
<evidence type="ECO:0000256" key="2">
    <source>
        <dbReference type="ARBA" id="ARBA00006574"/>
    </source>
</evidence>
<evidence type="ECO:0000256" key="3">
    <source>
        <dbReference type="ARBA" id="ARBA00022692"/>
    </source>
</evidence>
<evidence type="ECO:0000256" key="5">
    <source>
        <dbReference type="ARBA" id="ARBA00022860"/>
    </source>
</evidence>
<protein>
    <submittedName>
        <fullName evidence="10">Uncharacterized protein</fullName>
    </submittedName>
</protein>
<keyword evidence="11" id="KW-1185">Reference proteome</keyword>
<keyword evidence="4" id="KW-0611">Plant defense</keyword>
<evidence type="ECO:0000256" key="9">
    <source>
        <dbReference type="SAM" id="Phobius"/>
    </source>
</evidence>
<evidence type="ECO:0000256" key="1">
    <source>
        <dbReference type="ARBA" id="ARBA00004141"/>
    </source>
</evidence>
<comment type="caution">
    <text evidence="10">The sequence shown here is derived from an EMBL/GenBank/DDBJ whole genome shotgun (WGS) entry which is preliminary data.</text>
</comment>
<evidence type="ECO:0000256" key="4">
    <source>
        <dbReference type="ARBA" id="ARBA00022821"/>
    </source>
</evidence>
<evidence type="ECO:0000256" key="7">
    <source>
        <dbReference type="ARBA" id="ARBA00023136"/>
    </source>
</evidence>
<evidence type="ECO:0000313" key="10">
    <source>
        <dbReference type="EMBL" id="CAH2050990.1"/>
    </source>
</evidence>
<keyword evidence="6 9" id="KW-1133">Transmembrane helix</keyword>
<evidence type="ECO:0000256" key="8">
    <source>
        <dbReference type="ARBA" id="ARBA00023265"/>
    </source>
</evidence>
<reference evidence="10 11" key="1">
    <citation type="submission" date="2022-03" db="EMBL/GenBank/DDBJ databases">
        <authorList>
            <person name="Nunn A."/>
            <person name="Chopra R."/>
            <person name="Nunn A."/>
            <person name="Contreras Garrido A."/>
        </authorList>
    </citation>
    <scope>NUCLEOTIDE SEQUENCE [LARGE SCALE GENOMIC DNA]</scope>
</reference>
<comment type="similarity">
    <text evidence="2">Belongs to the MLO family.</text>
</comment>